<dbReference type="GO" id="GO:0005525">
    <property type="term" value="F:GTP binding"/>
    <property type="evidence" value="ECO:0007669"/>
    <property type="project" value="UniProtKB-KW"/>
</dbReference>
<evidence type="ECO:0000313" key="7">
    <source>
        <dbReference type="Proteomes" id="UP000828390"/>
    </source>
</evidence>
<feature type="binding site" evidence="4">
    <location>
        <position position="43"/>
    </location>
    <ligand>
        <name>Mg(2+)</name>
        <dbReference type="ChEBI" id="CHEBI:18420"/>
    </ligand>
</feature>
<evidence type="ECO:0000256" key="1">
    <source>
        <dbReference type="ARBA" id="ARBA00022741"/>
    </source>
</evidence>
<keyword evidence="1 3" id="KW-0547">Nucleotide-binding</keyword>
<feature type="compositionally biased region" description="Basic residues" evidence="5">
    <location>
        <begin position="188"/>
        <end position="197"/>
    </location>
</feature>
<feature type="binding site" evidence="4">
    <location>
        <position position="26"/>
    </location>
    <ligand>
        <name>Mg(2+)</name>
        <dbReference type="ChEBI" id="CHEBI:18420"/>
    </ligand>
</feature>
<gene>
    <name evidence="6" type="ORF">DPMN_168418</name>
</gene>
<dbReference type="InterPro" id="IPR024156">
    <property type="entry name" value="Small_GTPase_ARF"/>
</dbReference>
<dbReference type="SMART" id="SM00178">
    <property type="entry name" value="SAR"/>
    <property type="match status" value="1"/>
</dbReference>
<evidence type="ECO:0000256" key="4">
    <source>
        <dbReference type="PIRSR" id="PIRSR606689-2"/>
    </source>
</evidence>
<dbReference type="GO" id="GO:0046872">
    <property type="term" value="F:metal ion binding"/>
    <property type="evidence" value="ECO:0007669"/>
    <property type="project" value="UniProtKB-KW"/>
</dbReference>
<dbReference type="PROSITE" id="PS51417">
    <property type="entry name" value="ARF"/>
    <property type="match status" value="1"/>
</dbReference>
<dbReference type="PANTHER" id="PTHR11711">
    <property type="entry name" value="ADP RIBOSYLATION FACTOR-RELATED"/>
    <property type="match status" value="1"/>
</dbReference>
<proteinExistence type="predicted"/>
<name>A0A9D4IZK7_DREPO</name>
<accession>A0A9D4IZK7</accession>
<evidence type="ECO:0000256" key="5">
    <source>
        <dbReference type="SAM" id="MobiDB-lite"/>
    </source>
</evidence>
<dbReference type="Proteomes" id="UP000828390">
    <property type="component" value="Unassembled WGS sequence"/>
</dbReference>
<evidence type="ECO:0000313" key="6">
    <source>
        <dbReference type="EMBL" id="KAH3790222.1"/>
    </source>
</evidence>
<dbReference type="Pfam" id="PF00025">
    <property type="entry name" value="Arf"/>
    <property type="match status" value="1"/>
</dbReference>
<protein>
    <recommendedName>
        <fullName evidence="8">ADP-ribosylation factor</fullName>
    </recommendedName>
</protein>
<keyword evidence="4" id="KW-0479">Metal-binding</keyword>
<evidence type="ECO:0000256" key="3">
    <source>
        <dbReference type="PIRSR" id="PIRSR606689-1"/>
    </source>
</evidence>
<keyword evidence="4" id="KW-0460">Magnesium</keyword>
<dbReference type="Gene3D" id="3.40.50.300">
    <property type="entry name" value="P-loop containing nucleotide triphosphate hydrolases"/>
    <property type="match status" value="1"/>
</dbReference>
<dbReference type="PRINTS" id="PR00328">
    <property type="entry name" value="SAR1GTPBP"/>
</dbReference>
<dbReference type="InterPro" id="IPR006689">
    <property type="entry name" value="Small_GTPase_ARF/SAR"/>
</dbReference>
<sequence>MGGTVCKDVRTGERILFLGIPEAGKTTALYFLKMQEVVTTIPTHGYNSEVVEIYGKSREIWDIGGLVERRDDFLFCLQEVALVVFFIDCSDSERKYALALKKLELALCEDELLKCPVAIVANKQDLSTNITVERLYADLSGQEYLQKRFWKVHPCSFATGDGVPLLLRWVDKYFGKEKKLKTEEQPKPRRRRRRRVAHSSFKASSTQRQLTFMSVRDQGDVGNGDAGMVNHFLGNDDAL</sequence>
<reference evidence="6" key="2">
    <citation type="submission" date="2020-11" db="EMBL/GenBank/DDBJ databases">
        <authorList>
            <person name="McCartney M.A."/>
            <person name="Auch B."/>
            <person name="Kono T."/>
            <person name="Mallez S."/>
            <person name="Becker A."/>
            <person name="Gohl D.M."/>
            <person name="Silverstein K.A.T."/>
            <person name="Koren S."/>
            <person name="Bechman K.B."/>
            <person name="Herman A."/>
            <person name="Abrahante J.E."/>
            <person name="Garbe J."/>
        </authorList>
    </citation>
    <scope>NUCLEOTIDE SEQUENCE</scope>
    <source>
        <strain evidence="6">Duluth1</strain>
        <tissue evidence="6">Whole animal</tissue>
    </source>
</reference>
<keyword evidence="2 3" id="KW-0342">GTP-binding</keyword>
<evidence type="ECO:0008006" key="8">
    <source>
        <dbReference type="Google" id="ProtNLM"/>
    </source>
</evidence>
<evidence type="ECO:0000256" key="2">
    <source>
        <dbReference type="ARBA" id="ARBA00023134"/>
    </source>
</evidence>
<feature type="region of interest" description="Disordered" evidence="5">
    <location>
        <begin position="180"/>
        <end position="206"/>
    </location>
</feature>
<dbReference type="AlphaFoldDB" id="A0A9D4IZK7"/>
<dbReference type="GO" id="GO:0003924">
    <property type="term" value="F:GTPase activity"/>
    <property type="evidence" value="ECO:0007669"/>
    <property type="project" value="InterPro"/>
</dbReference>
<dbReference type="EMBL" id="JAIWYP010000008">
    <property type="protein sequence ID" value="KAH3790222.1"/>
    <property type="molecule type" value="Genomic_DNA"/>
</dbReference>
<reference evidence="6" key="1">
    <citation type="journal article" date="2019" name="bioRxiv">
        <title>The Genome of the Zebra Mussel, Dreissena polymorpha: A Resource for Invasive Species Research.</title>
        <authorList>
            <person name="McCartney M.A."/>
            <person name="Auch B."/>
            <person name="Kono T."/>
            <person name="Mallez S."/>
            <person name="Zhang Y."/>
            <person name="Obille A."/>
            <person name="Becker A."/>
            <person name="Abrahante J.E."/>
            <person name="Garbe J."/>
            <person name="Badalamenti J.P."/>
            <person name="Herman A."/>
            <person name="Mangelson H."/>
            <person name="Liachko I."/>
            <person name="Sullivan S."/>
            <person name="Sone E.D."/>
            <person name="Koren S."/>
            <person name="Silverstein K.A.T."/>
            <person name="Beckman K.B."/>
            <person name="Gohl D.M."/>
        </authorList>
    </citation>
    <scope>NUCLEOTIDE SEQUENCE</scope>
    <source>
        <strain evidence="6">Duluth1</strain>
        <tissue evidence="6">Whole animal</tissue>
    </source>
</reference>
<dbReference type="SMART" id="SM00177">
    <property type="entry name" value="ARF"/>
    <property type="match status" value="1"/>
</dbReference>
<comment type="caution">
    <text evidence="6">The sequence shown here is derived from an EMBL/GenBank/DDBJ whole genome shotgun (WGS) entry which is preliminary data.</text>
</comment>
<dbReference type="InterPro" id="IPR027417">
    <property type="entry name" value="P-loop_NTPase"/>
</dbReference>
<feature type="binding site" evidence="3">
    <location>
        <position position="65"/>
    </location>
    <ligand>
        <name>GTP</name>
        <dbReference type="ChEBI" id="CHEBI:37565"/>
    </ligand>
</feature>
<dbReference type="SUPFAM" id="SSF52540">
    <property type="entry name" value="P-loop containing nucleoside triphosphate hydrolases"/>
    <property type="match status" value="1"/>
</dbReference>
<organism evidence="6 7">
    <name type="scientific">Dreissena polymorpha</name>
    <name type="common">Zebra mussel</name>
    <name type="synonym">Mytilus polymorpha</name>
    <dbReference type="NCBI Taxonomy" id="45954"/>
    <lineage>
        <taxon>Eukaryota</taxon>
        <taxon>Metazoa</taxon>
        <taxon>Spiralia</taxon>
        <taxon>Lophotrochozoa</taxon>
        <taxon>Mollusca</taxon>
        <taxon>Bivalvia</taxon>
        <taxon>Autobranchia</taxon>
        <taxon>Heteroconchia</taxon>
        <taxon>Euheterodonta</taxon>
        <taxon>Imparidentia</taxon>
        <taxon>Neoheterodontei</taxon>
        <taxon>Myida</taxon>
        <taxon>Dreissenoidea</taxon>
        <taxon>Dreissenidae</taxon>
        <taxon>Dreissena</taxon>
    </lineage>
</organism>
<feature type="binding site" evidence="3">
    <location>
        <begin position="122"/>
        <end position="125"/>
    </location>
    <ligand>
        <name>GTP</name>
        <dbReference type="ChEBI" id="CHEBI:37565"/>
    </ligand>
</feature>
<feature type="binding site" evidence="3">
    <location>
        <begin position="19"/>
        <end position="26"/>
    </location>
    <ligand>
        <name>GTP</name>
        <dbReference type="ChEBI" id="CHEBI:37565"/>
    </ligand>
</feature>
<keyword evidence="7" id="KW-1185">Reference proteome</keyword>